<dbReference type="PANTHER" id="PTHR39175:SF1">
    <property type="entry name" value="FAMILY PROTEIN, PUTATIVE (AFU_ORTHOLOGUE AFUA_3G15060)-RELATED"/>
    <property type="match status" value="1"/>
</dbReference>
<dbReference type="PROSITE" id="PS51819">
    <property type="entry name" value="VOC"/>
    <property type="match status" value="1"/>
</dbReference>
<organism evidence="2 3">
    <name type="scientific">Allokutzneria oryzae</name>
    <dbReference type="NCBI Taxonomy" id="1378989"/>
    <lineage>
        <taxon>Bacteria</taxon>
        <taxon>Bacillati</taxon>
        <taxon>Actinomycetota</taxon>
        <taxon>Actinomycetes</taxon>
        <taxon>Pseudonocardiales</taxon>
        <taxon>Pseudonocardiaceae</taxon>
        <taxon>Allokutzneria</taxon>
    </lineage>
</organism>
<gene>
    <name evidence="2" type="ORF">ACFFQA_11550</name>
</gene>
<reference evidence="2 3" key="1">
    <citation type="submission" date="2024-09" db="EMBL/GenBank/DDBJ databases">
        <authorList>
            <person name="Sun Q."/>
            <person name="Mori K."/>
        </authorList>
    </citation>
    <scope>NUCLEOTIDE SEQUENCE [LARGE SCALE GENOMIC DNA]</scope>
    <source>
        <strain evidence="2 3">TBRC 7907</strain>
    </source>
</reference>
<evidence type="ECO:0000259" key="1">
    <source>
        <dbReference type="PROSITE" id="PS51819"/>
    </source>
</evidence>
<dbReference type="EMBL" id="JBHLZU010000010">
    <property type="protein sequence ID" value="MFB9904567.1"/>
    <property type="molecule type" value="Genomic_DNA"/>
</dbReference>
<dbReference type="Gene3D" id="3.10.180.10">
    <property type="entry name" value="2,3-Dihydroxybiphenyl 1,2-Dioxygenase, domain 1"/>
    <property type="match status" value="1"/>
</dbReference>
<protein>
    <submittedName>
        <fullName evidence="2">VOC family protein</fullName>
    </submittedName>
</protein>
<dbReference type="InterPro" id="IPR037523">
    <property type="entry name" value="VOC_core"/>
</dbReference>
<dbReference type="InterPro" id="IPR029068">
    <property type="entry name" value="Glyas_Bleomycin-R_OHBP_Dase"/>
</dbReference>
<dbReference type="SUPFAM" id="SSF54593">
    <property type="entry name" value="Glyoxalase/Bleomycin resistance protein/Dihydroxybiphenyl dioxygenase"/>
    <property type="match status" value="1"/>
</dbReference>
<evidence type="ECO:0000313" key="3">
    <source>
        <dbReference type="Proteomes" id="UP001589693"/>
    </source>
</evidence>
<dbReference type="RefSeq" id="WP_377851776.1">
    <property type="nucleotide sequence ID" value="NZ_JBHLZU010000010.1"/>
</dbReference>
<name>A0ABV5ZUK4_9PSEU</name>
<sequence length="117" mass="13118">MRLHHVQIAIPVGAEDECRRFYVDVLGMREVAKPPVLAARGGLWVGCAEVEIHLGVEEDFRPARKAHPGIQVEDVDALAERLSTAGIAVAWDENLPGYRRFHVFDCFGNRLEFLQPV</sequence>
<dbReference type="PANTHER" id="PTHR39175">
    <property type="entry name" value="FAMILY PROTEIN, PUTATIVE (AFU_ORTHOLOGUE AFUA_3G15060)-RELATED"/>
    <property type="match status" value="1"/>
</dbReference>
<dbReference type="Pfam" id="PF00903">
    <property type="entry name" value="Glyoxalase"/>
    <property type="match status" value="1"/>
</dbReference>
<proteinExistence type="predicted"/>
<feature type="domain" description="VOC" evidence="1">
    <location>
        <begin position="2"/>
        <end position="116"/>
    </location>
</feature>
<comment type="caution">
    <text evidence="2">The sequence shown here is derived from an EMBL/GenBank/DDBJ whole genome shotgun (WGS) entry which is preliminary data.</text>
</comment>
<accession>A0ABV5ZUK4</accession>
<keyword evidence="3" id="KW-1185">Reference proteome</keyword>
<dbReference type="InterPro" id="IPR004360">
    <property type="entry name" value="Glyas_Fos-R_dOase_dom"/>
</dbReference>
<evidence type="ECO:0000313" key="2">
    <source>
        <dbReference type="EMBL" id="MFB9904567.1"/>
    </source>
</evidence>
<dbReference type="Proteomes" id="UP001589693">
    <property type="component" value="Unassembled WGS sequence"/>
</dbReference>